<keyword evidence="4 9" id="KW-0863">Zinc-finger</keyword>
<protein>
    <recommendedName>
        <fullName evidence="10">C2H2-type domain-containing protein</fullName>
    </recommendedName>
</protein>
<evidence type="ECO:0000256" key="2">
    <source>
        <dbReference type="ARBA" id="ARBA00022723"/>
    </source>
</evidence>
<dbReference type="SUPFAM" id="SSF57667">
    <property type="entry name" value="beta-beta-alpha zinc fingers"/>
    <property type="match status" value="2"/>
</dbReference>
<dbReference type="FunFam" id="3.30.160.60:FF:000130">
    <property type="entry name" value="Spalt-like transcription factor 4"/>
    <property type="match status" value="1"/>
</dbReference>
<organism evidence="11 12">
    <name type="scientific">Euplotes crassus</name>
    <dbReference type="NCBI Taxonomy" id="5936"/>
    <lineage>
        <taxon>Eukaryota</taxon>
        <taxon>Sar</taxon>
        <taxon>Alveolata</taxon>
        <taxon>Ciliophora</taxon>
        <taxon>Intramacronucleata</taxon>
        <taxon>Spirotrichea</taxon>
        <taxon>Hypotrichia</taxon>
        <taxon>Euplotida</taxon>
        <taxon>Euplotidae</taxon>
        <taxon>Moneuplotes</taxon>
    </lineage>
</organism>
<dbReference type="FunFam" id="3.30.160.60:FF:000110">
    <property type="entry name" value="Zinc finger protein-like"/>
    <property type="match status" value="1"/>
</dbReference>
<dbReference type="Proteomes" id="UP001295684">
    <property type="component" value="Unassembled WGS sequence"/>
</dbReference>
<keyword evidence="8" id="KW-0539">Nucleus</keyword>
<evidence type="ECO:0000313" key="12">
    <source>
        <dbReference type="Proteomes" id="UP001295684"/>
    </source>
</evidence>
<evidence type="ECO:0000256" key="6">
    <source>
        <dbReference type="ARBA" id="ARBA00023015"/>
    </source>
</evidence>
<keyword evidence="7" id="KW-0804">Transcription</keyword>
<reference evidence="11" key="1">
    <citation type="submission" date="2023-07" db="EMBL/GenBank/DDBJ databases">
        <authorList>
            <consortium name="AG Swart"/>
            <person name="Singh M."/>
            <person name="Singh A."/>
            <person name="Seah K."/>
            <person name="Emmerich C."/>
        </authorList>
    </citation>
    <scope>NUCLEOTIDE SEQUENCE</scope>
    <source>
        <strain evidence="11">DP1</strain>
    </source>
</reference>
<dbReference type="GO" id="GO:0008270">
    <property type="term" value="F:zinc ion binding"/>
    <property type="evidence" value="ECO:0007669"/>
    <property type="project" value="UniProtKB-KW"/>
</dbReference>
<dbReference type="GO" id="GO:0000981">
    <property type="term" value="F:DNA-binding transcription factor activity, RNA polymerase II-specific"/>
    <property type="evidence" value="ECO:0007669"/>
    <property type="project" value="TreeGrafter"/>
</dbReference>
<keyword evidence="3" id="KW-0677">Repeat</keyword>
<evidence type="ECO:0000256" key="5">
    <source>
        <dbReference type="ARBA" id="ARBA00022833"/>
    </source>
</evidence>
<dbReference type="GO" id="GO:0000978">
    <property type="term" value="F:RNA polymerase II cis-regulatory region sequence-specific DNA binding"/>
    <property type="evidence" value="ECO:0007669"/>
    <property type="project" value="TreeGrafter"/>
</dbReference>
<dbReference type="PANTHER" id="PTHR23235:SF120">
    <property type="entry name" value="KRUPPEL-LIKE FACTOR 15"/>
    <property type="match status" value="1"/>
</dbReference>
<evidence type="ECO:0000256" key="4">
    <source>
        <dbReference type="ARBA" id="ARBA00022771"/>
    </source>
</evidence>
<keyword evidence="12" id="KW-1185">Reference proteome</keyword>
<evidence type="ECO:0000256" key="7">
    <source>
        <dbReference type="ARBA" id="ARBA00023163"/>
    </source>
</evidence>
<dbReference type="PROSITE" id="PS00028">
    <property type="entry name" value="ZINC_FINGER_C2H2_1"/>
    <property type="match status" value="3"/>
</dbReference>
<keyword evidence="5" id="KW-0862">Zinc</keyword>
<dbReference type="InterPro" id="IPR013087">
    <property type="entry name" value="Znf_C2H2_type"/>
</dbReference>
<sequence>MLNSIIWLKELNLLALNQLIMNYCCSRISDSQGEEPNISAKTNSFIVIRDKSEDLEKKSSKTTQACSQTSEKQQETSCCDSTPEVHYKTYKQIKEASLKQDPDISKAQIYENLLKPFKHEKKMVTTPLTGRETTLYVCKYGDCNKAYTKIWNLVDHARMHEGIKPYSCRICHQSFTQKGNLKKHLKLHDFPTVKERRRFQCKICHKKYTQSYNLKSHMKIHE</sequence>
<dbReference type="AlphaFoldDB" id="A0AAD1Y5E3"/>
<dbReference type="Pfam" id="PF00096">
    <property type="entry name" value="zf-C2H2"/>
    <property type="match status" value="3"/>
</dbReference>
<evidence type="ECO:0000256" key="3">
    <source>
        <dbReference type="ARBA" id="ARBA00022737"/>
    </source>
</evidence>
<comment type="subcellular location">
    <subcellularLocation>
        <location evidence="1">Nucleus</location>
    </subcellularLocation>
</comment>
<evidence type="ECO:0000259" key="10">
    <source>
        <dbReference type="PROSITE" id="PS50157"/>
    </source>
</evidence>
<evidence type="ECO:0000256" key="1">
    <source>
        <dbReference type="ARBA" id="ARBA00004123"/>
    </source>
</evidence>
<feature type="domain" description="C2H2-type" evidence="10">
    <location>
        <begin position="166"/>
        <end position="188"/>
    </location>
</feature>
<feature type="domain" description="C2H2-type" evidence="10">
    <location>
        <begin position="199"/>
        <end position="222"/>
    </location>
</feature>
<evidence type="ECO:0000256" key="8">
    <source>
        <dbReference type="ARBA" id="ARBA00023242"/>
    </source>
</evidence>
<dbReference type="PANTHER" id="PTHR23235">
    <property type="entry name" value="KRUEPPEL-LIKE TRANSCRIPTION FACTOR"/>
    <property type="match status" value="1"/>
</dbReference>
<dbReference type="EMBL" id="CAMPGE010026917">
    <property type="protein sequence ID" value="CAI2384580.1"/>
    <property type="molecule type" value="Genomic_DNA"/>
</dbReference>
<dbReference type="GO" id="GO:0005634">
    <property type="term" value="C:nucleus"/>
    <property type="evidence" value="ECO:0007669"/>
    <property type="project" value="UniProtKB-SubCell"/>
</dbReference>
<evidence type="ECO:0000313" key="11">
    <source>
        <dbReference type="EMBL" id="CAI2384580.1"/>
    </source>
</evidence>
<proteinExistence type="predicted"/>
<dbReference type="InterPro" id="IPR036236">
    <property type="entry name" value="Znf_C2H2_sf"/>
</dbReference>
<name>A0AAD1Y5E3_EUPCR</name>
<comment type="caution">
    <text evidence="11">The sequence shown here is derived from an EMBL/GenBank/DDBJ whole genome shotgun (WGS) entry which is preliminary data.</text>
</comment>
<dbReference type="SMART" id="SM00355">
    <property type="entry name" value="ZnF_C2H2"/>
    <property type="match status" value="3"/>
</dbReference>
<accession>A0AAD1Y5E3</accession>
<keyword evidence="2" id="KW-0479">Metal-binding</keyword>
<feature type="domain" description="C2H2-type" evidence="10">
    <location>
        <begin position="136"/>
        <end position="165"/>
    </location>
</feature>
<dbReference type="PROSITE" id="PS50157">
    <property type="entry name" value="ZINC_FINGER_C2H2_2"/>
    <property type="match status" value="3"/>
</dbReference>
<evidence type="ECO:0000256" key="9">
    <source>
        <dbReference type="PROSITE-ProRule" id="PRU00042"/>
    </source>
</evidence>
<keyword evidence="6" id="KW-0805">Transcription regulation</keyword>
<gene>
    <name evidence="11" type="ORF">ECRASSUSDP1_LOCUS26113</name>
</gene>
<dbReference type="Gene3D" id="3.30.160.60">
    <property type="entry name" value="Classic Zinc Finger"/>
    <property type="match status" value="3"/>
</dbReference>